<accession>A0AAN9VT52</accession>
<dbReference type="SMART" id="SM00498">
    <property type="entry name" value="FH2"/>
    <property type="match status" value="1"/>
</dbReference>
<comment type="caution">
    <text evidence="3">The sequence shown here is derived from an EMBL/GenBank/DDBJ whole genome shotgun (WGS) entry which is preliminary data.</text>
</comment>
<reference evidence="3 4" key="1">
    <citation type="submission" date="2024-03" db="EMBL/GenBank/DDBJ databases">
        <title>The genome assembly and annotation of the cricket Gryllus longicercus Weissman &amp; Gray.</title>
        <authorList>
            <person name="Szrajer S."/>
            <person name="Gray D."/>
            <person name="Ylla G."/>
        </authorList>
    </citation>
    <scope>NUCLEOTIDE SEQUENCE [LARGE SCALE GENOMIC DNA]</scope>
    <source>
        <strain evidence="3">DAG 2021-001</strain>
        <tissue evidence="3">Whole body minus gut</tissue>
    </source>
</reference>
<dbReference type="Gene3D" id="1.20.58.2220">
    <property type="entry name" value="Formin, FH2 domain"/>
    <property type="match status" value="1"/>
</dbReference>
<dbReference type="AlphaFoldDB" id="A0AAN9VT52"/>
<dbReference type="PANTHER" id="PTHR46345">
    <property type="entry name" value="INVERTED FORMIN-2"/>
    <property type="match status" value="1"/>
</dbReference>
<evidence type="ECO:0000313" key="3">
    <source>
        <dbReference type="EMBL" id="KAK7867560.1"/>
    </source>
</evidence>
<feature type="domain" description="FH2" evidence="2">
    <location>
        <begin position="124"/>
        <end position="525"/>
    </location>
</feature>
<feature type="compositionally biased region" description="Pro residues" evidence="1">
    <location>
        <begin position="63"/>
        <end position="79"/>
    </location>
</feature>
<evidence type="ECO:0000256" key="1">
    <source>
        <dbReference type="SAM" id="MobiDB-lite"/>
    </source>
</evidence>
<dbReference type="InterPro" id="IPR015425">
    <property type="entry name" value="FH2_Formin"/>
</dbReference>
<dbReference type="PROSITE" id="PS51444">
    <property type="entry name" value="FH2"/>
    <property type="match status" value="1"/>
</dbReference>
<dbReference type="EMBL" id="JAZDUA010000116">
    <property type="protein sequence ID" value="KAK7867560.1"/>
    <property type="molecule type" value="Genomic_DNA"/>
</dbReference>
<feature type="compositionally biased region" description="Pro residues" evidence="1">
    <location>
        <begin position="1"/>
        <end position="13"/>
    </location>
</feature>
<evidence type="ECO:0000313" key="4">
    <source>
        <dbReference type="Proteomes" id="UP001378592"/>
    </source>
</evidence>
<keyword evidence="4" id="KW-1185">Reference proteome</keyword>
<feature type="compositionally biased region" description="Polar residues" evidence="1">
    <location>
        <begin position="180"/>
        <end position="197"/>
    </location>
</feature>
<evidence type="ECO:0000259" key="2">
    <source>
        <dbReference type="PROSITE" id="PS51444"/>
    </source>
</evidence>
<dbReference type="Proteomes" id="UP001378592">
    <property type="component" value="Unassembled WGS sequence"/>
</dbReference>
<dbReference type="PANTHER" id="PTHR46345:SF8">
    <property type="entry name" value="FORMIN 3, ISOFORM B"/>
    <property type="match status" value="1"/>
</dbReference>
<proteinExistence type="predicted"/>
<name>A0AAN9VT52_9ORTH</name>
<dbReference type="SUPFAM" id="SSF101447">
    <property type="entry name" value="Formin homology 2 domain (FH2 domain)"/>
    <property type="match status" value="1"/>
</dbReference>
<feature type="region of interest" description="Disordered" evidence="1">
    <location>
        <begin position="1"/>
        <end position="83"/>
    </location>
</feature>
<sequence length="567" mass="61873">MPPPPPPPPPPLPGSSSQPSSRDLVPPPPPMPGMDIASQPPCPPPPPPPPLIPKSAASGLGVPPSPGPGALCPPPPPPMVNGVAGPMPKAPGDIPDYLTCPGQRHSLPANFSSSTLWAGHSSTPQSFSTLPRKRMRTLNWTKVPPNVIDNSIWKSQPAALSYEMSAHLARLEELFCQKSASTASARGTNTRPKSSPPGSRYAPAPSEEVNLLDSKRSLAVNIFLRQLKKSPEEVVKILQKGDATALGVERLQALVKLLPEKAEVEMVKSFAGDHTRLGLAEKFYDLLAGVTAYELRVDSMLLKEELESRLGEVQPQLEAIVKACDDIKTNESLKEFLLLVLQLGNYLNQGSYAGNAVGFKLNALPKLLEMRANAQHITFLHYVVDVATNCHKNALVFIEELASVSSLSRLSLEAILDDVNKLVDKVRSINEELQKAPEDVQSQFSDFLSKALEKVSNLTTLTENAQEAWAHLAKHFCEDPVKFTPEEGFKLLADFFQKVNQALKDNEQHKKREARKALIEKNSPKVIMKTTNKQACSSNAKSAIDMLMEEIRGGNFQLRNTKISTIR</sequence>
<organism evidence="3 4">
    <name type="scientific">Gryllus longicercus</name>
    <dbReference type="NCBI Taxonomy" id="2509291"/>
    <lineage>
        <taxon>Eukaryota</taxon>
        <taxon>Metazoa</taxon>
        <taxon>Ecdysozoa</taxon>
        <taxon>Arthropoda</taxon>
        <taxon>Hexapoda</taxon>
        <taxon>Insecta</taxon>
        <taxon>Pterygota</taxon>
        <taxon>Neoptera</taxon>
        <taxon>Polyneoptera</taxon>
        <taxon>Orthoptera</taxon>
        <taxon>Ensifera</taxon>
        <taxon>Gryllidea</taxon>
        <taxon>Grylloidea</taxon>
        <taxon>Gryllidae</taxon>
        <taxon>Gryllinae</taxon>
        <taxon>Gryllus</taxon>
    </lineage>
</organism>
<dbReference type="Pfam" id="PF02181">
    <property type="entry name" value="FH2"/>
    <property type="match status" value="1"/>
</dbReference>
<feature type="compositionally biased region" description="Pro residues" evidence="1">
    <location>
        <begin position="40"/>
        <end position="52"/>
    </location>
</feature>
<dbReference type="InterPro" id="IPR042201">
    <property type="entry name" value="FH2_Formin_sf"/>
</dbReference>
<protein>
    <recommendedName>
        <fullName evidence="2">FH2 domain-containing protein</fullName>
    </recommendedName>
</protein>
<gene>
    <name evidence="3" type="ORF">R5R35_004314</name>
</gene>
<feature type="region of interest" description="Disordered" evidence="1">
    <location>
        <begin position="180"/>
        <end position="206"/>
    </location>
</feature>